<sequence>MNYRIFIILLLLINPFKTSVFSQNITISGIILDAYSIGCQDANIIISDKNQTIIAYTFSQANGFYSLSFPNSSNLELSVTHIGFKRVVVDISDFIIKDGIINKDFSLEESLQLPEIIIKPENIEPDTVSFDLNKYKLKEDDNLEAILKKNPNFNVGDDGSILYKGKSIDRILVNGKDFFTYQNSIALSKIENRMISQLQVVNNYRNSFSLDDDEPEETVLNINSKEEFKNVITGSLIAGYGFKDKFDLQGSALKISSLYNLFLINSNNNIGRPTIELREIQNLFSNKQPFSTFQIESINELFRMEDRKKDMISTTNLTIRKQTDKIKINGLFYYFKNNRENDIFSKNTDENGESLLIKDQDISYESNSFFSDITIDYLLKKNQILSYASNLIILKPTTSSHVVNTIKDTQLIPTTIETYSKDINDSYNLFNKIIYSNKINSHLFLFLGADSYYEKTKLKNSITEVNDSSDIYIQSFKYEKKYINTNNSIQYKKNNAVNIYLEGIAMLSNESLLDQIPHIDNQRNSSKLNLNIIISGQKVMNKINYKLILGAEKQSVSFGKLKNDIYFIPYNLNFNYENRLNRLNISLYSSQNLNPVESGIEYLNNNNLILGNEKYPVKSYVKQREEIGYVYNNFFMGKRYGISISHQRYKDQLTEVFLDIDQYGIRKFILSAIPKTEEYKISGEASRLIFKYGRYPIKTDLGLSYRWNSAPIYFAETLYNITNNQVNGFMKFESITDKIINFETSLDLTSSINRVGSDSFNAKYFKSRFTIKLDYGKIRSEVTYILFNDYIIGKTYNRQNINLNISYKLKKATFLIEGENVDQFFSIFNNKAYNTKFSILNGINQTTVSNQAINYLIFKIKYNY</sequence>
<evidence type="ECO:0008006" key="3">
    <source>
        <dbReference type="Google" id="ProtNLM"/>
    </source>
</evidence>
<dbReference type="Proteomes" id="UP000247973">
    <property type="component" value="Unassembled WGS sequence"/>
</dbReference>
<gene>
    <name evidence="1" type="ORF">CLV62_13229</name>
</gene>
<dbReference type="EMBL" id="QICL01000032">
    <property type="protein sequence ID" value="PXV60041.1"/>
    <property type="molecule type" value="Genomic_DNA"/>
</dbReference>
<accession>A0A2V3PJR4</accession>
<dbReference type="SUPFAM" id="SSF49464">
    <property type="entry name" value="Carboxypeptidase regulatory domain-like"/>
    <property type="match status" value="1"/>
</dbReference>
<name>A0A2V3PJR4_9BACT</name>
<keyword evidence="2" id="KW-1185">Reference proteome</keyword>
<evidence type="ECO:0000313" key="1">
    <source>
        <dbReference type="EMBL" id="PXV60041.1"/>
    </source>
</evidence>
<comment type="caution">
    <text evidence="1">The sequence shown here is derived from an EMBL/GenBank/DDBJ whole genome shotgun (WGS) entry which is preliminary data.</text>
</comment>
<reference evidence="1 2" key="1">
    <citation type="submission" date="2018-03" db="EMBL/GenBank/DDBJ databases">
        <title>Genomic Encyclopedia of Archaeal and Bacterial Type Strains, Phase II (KMG-II): from individual species to whole genera.</title>
        <authorList>
            <person name="Goeker M."/>
        </authorList>
    </citation>
    <scope>NUCLEOTIDE SEQUENCE [LARGE SCALE GENOMIC DNA]</scope>
    <source>
        <strain evidence="1 2">DSM 100214</strain>
    </source>
</reference>
<dbReference type="InterPro" id="IPR008969">
    <property type="entry name" value="CarboxyPept-like_regulatory"/>
</dbReference>
<dbReference type="RefSeq" id="WP_110312210.1">
    <property type="nucleotide sequence ID" value="NZ_QICL01000032.1"/>
</dbReference>
<proteinExistence type="predicted"/>
<protein>
    <recommendedName>
        <fullName evidence="3">Carboxypeptidase-like protein</fullName>
    </recommendedName>
</protein>
<evidence type="ECO:0000313" key="2">
    <source>
        <dbReference type="Proteomes" id="UP000247973"/>
    </source>
</evidence>
<organism evidence="1 2">
    <name type="scientific">Dysgonomonas alginatilytica</name>
    <dbReference type="NCBI Taxonomy" id="1605892"/>
    <lineage>
        <taxon>Bacteria</taxon>
        <taxon>Pseudomonadati</taxon>
        <taxon>Bacteroidota</taxon>
        <taxon>Bacteroidia</taxon>
        <taxon>Bacteroidales</taxon>
        <taxon>Dysgonomonadaceae</taxon>
        <taxon>Dysgonomonas</taxon>
    </lineage>
</organism>
<dbReference type="AlphaFoldDB" id="A0A2V3PJR4"/>